<protein>
    <submittedName>
        <fullName evidence="1">Splicing factor 3B subunit 1</fullName>
    </submittedName>
</protein>
<evidence type="ECO:0000313" key="2">
    <source>
        <dbReference type="Proteomes" id="UP001165289"/>
    </source>
</evidence>
<dbReference type="AlphaFoldDB" id="A0AAV7JTY4"/>
<name>A0AAV7JTY4_9METZ</name>
<dbReference type="EMBL" id="JAKMXF010000301">
    <property type="protein sequence ID" value="KAI6651895.1"/>
    <property type="molecule type" value="Genomic_DNA"/>
</dbReference>
<keyword evidence="2" id="KW-1185">Reference proteome</keyword>
<accession>A0AAV7JTY4</accession>
<gene>
    <name evidence="1" type="ORF">LOD99_4774</name>
</gene>
<proteinExistence type="predicted"/>
<sequence>MGRQIMVYSPARHDPFEDLGMTPQGPSKRIYSEVIQDQRLQKEEVKIHEALSTKIKDGSLKIYWMTDLPACWVVSAHKKLIDSISAVLLKSY</sequence>
<comment type="caution">
    <text evidence="1">The sequence shown here is derived from an EMBL/GenBank/DDBJ whole genome shotgun (WGS) entry which is preliminary data.</text>
</comment>
<dbReference type="Proteomes" id="UP001165289">
    <property type="component" value="Unassembled WGS sequence"/>
</dbReference>
<organism evidence="1 2">
    <name type="scientific">Oopsacas minuta</name>
    <dbReference type="NCBI Taxonomy" id="111878"/>
    <lineage>
        <taxon>Eukaryota</taxon>
        <taxon>Metazoa</taxon>
        <taxon>Porifera</taxon>
        <taxon>Hexactinellida</taxon>
        <taxon>Hexasterophora</taxon>
        <taxon>Lyssacinosida</taxon>
        <taxon>Leucopsacidae</taxon>
        <taxon>Oopsacas</taxon>
    </lineage>
</organism>
<evidence type="ECO:0000313" key="1">
    <source>
        <dbReference type="EMBL" id="KAI6651895.1"/>
    </source>
</evidence>
<reference evidence="1 2" key="1">
    <citation type="journal article" date="2023" name="BMC Biol.">
        <title>The compact genome of the sponge Oopsacas minuta (Hexactinellida) is lacking key metazoan core genes.</title>
        <authorList>
            <person name="Santini S."/>
            <person name="Schenkelaars Q."/>
            <person name="Jourda C."/>
            <person name="Duchesne M."/>
            <person name="Belahbib H."/>
            <person name="Rocher C."/>
            <person name="Selva M."/>
            <person name="Riesgo A."/>
            <person name="Vervoort M."/>
            <person name="Leys S.P."/>
            <person name="Kodjabachian L."/>
            <person name="Le Bivic A."/>
            <person name="Borchiellini C."/>
            <person name="Claverie J.M."/>
            <person name="Renard E."/>
        </authorList>
    </citation>
    <scope>NUCLEOTIDE SEQUENCE [LARGE SCALE GENOMIC DNA]</scope>
    <source>
        <strain evidence="1">SPO-2</strain>
    </source>
</reference>